<gene>
    <name evidence="1" type="ORF">EA660_06340</name>
</gene>
<dbReference type="RefSeq" id="WP_130550680.1">
    <property type="nucleotide sequence ID" value="NZ_SHMC01000002.1"/>
</dbReference>
<sequence>MAERLDELANAIAISESEGAVMTPGMQALLGRYALGEISGSVNGEAISIGEGWAIPQAVPVLSEYINDVWEGHNQRNIDDAK</sequence>
<name>A0A4Q8LD50_9GAMM</name>
<dbReference type="Proteomes" id="UP000292627">
    <property type="component" value="Unassembled WGS sequence"/>
</dbReference>
<dbReference type="EMBL" id="SHMC01000002">
    <property type="protein sequence ID" value="TAA26827.1"/>
    <property type="molecule type" value="Genomic_DNA"/>
</dbReference>
<accession>A0A4Q8LD50</accession>
<organism evidence="1 2">
    <name type="scientific">Pseudoxanthomonas winnipegensis</name>
    <dbReference type="NCBI Taxonomy" id="2480810"/>
    <lineage>
        <taxon>Bacteria</taxon>
        <taxon>Pseudomonadati</taxon>
        <taxon>Pseudomonadota</taxon>
        <taxon>Gammaproteobacteria</taxon>
        <taxon>Lysobacterales</taxon>
        <taxon>Lysobacteraceae</taxon>
        <taxon>Pseudoxanthomonas</taxon>
    </lineage>
</organism>
<reference evidence="1 2" key="1">
    <citation type="submission" date="2019-02" db="EMBL/GenBank/DDBJ databases">
        <title>WGS of Pseudoxanthomonas species novum from clinical isolates.</title>
        <authorList>
            <person name="Bernier A.-M."/>
            <person name="Bernard K."/>
            <person name="Vachon A."/>
        </authorList>
    </citation>
    <scope>NUCLEOTIDE SEQUENCE [LARGE SCALE GENOMIC DNA]</scope>
    <source>
        <strain evidence="1 2">NML171200</strain>
    </source>
</reference>
<comment type="caution">
    <text evidence="1">The sequence shown here is derived from an EMBL/GenBank/DDBJ whole genome shotgun (WGS) entry which is preliminary data.</text>
</comment>
<dbReference type="InterPro" id="IPR033788">
    <property type="entry name" value="VbhA-like"/>
</dbReference>
<evidence type="ECO:0000313" key="1">
    <source>
        <dbReference type="EMBL" id="TAA26827.1"/>
    </source>
</evidence>
<protein>
    <submittedName>
        <fullName evidence="1">Uncharacterized protein</fullName>
    </submittedName>
</protein>
<dbReference type="OrthoDB" id="9816400at2"/>
<dbReference type="CDD" id="cd11586">
    <property type="entry name" value="VbhA_like"/>
    <property type="match status" value="1"/>
</dbReference>
<proteinExistence type="predicted"/>
<evidence type="ECO:0000313" key="2">
    <source>
        <dbReference type="Proteomes" id="UP000292627"/>
    </source>
</evidence>
<dbReference type="AlphaFoldDB" id="A0A4Q8LD50"/>